<accession>A0ABS3YBS6</accession>
<proteinExistence type="predicted"/>
<sequence length="225" mass="26557">MGTWLNIFIRHNDHRQVADALQEFSEVSEVRQGNTSDVLKCSSLILHGEDTPPSFLVSEDMQNGWIRVHLNSFAKLPGWLEKLSDRLQTSVLQVIGQTTSDYYYLLLYENGRFKRELEGIRDEPEKYIDRGEMLPFEEPFVPGLDEYECEKVRLNGDDVDDFCKGLGFDFWSDFEYEGREFYLLKKDIIGLTMDEYLDQKKYKRAVVREPTAAAKSRPWWKFWQR</sequence>
<name>A0ABS3YBS6_9BACT</name>
<keyword evidence="2" id="KW-1185">Reference proteome</keyword>
<evidence type="ECO:0000313" key="1">
    <source>
        <dbReference type="EMBL" id="MBO9152132.1"/>
    </source>
</evidence>
<evidence type="ECO:0000313" key="2">
    <source>
        <dbReference type="Proteomes" id="UP000679126"/>
    </source>
</evidence>
<reference evidence="2" key="1">
    <citation type="submission" date="2021-03" db="EMBL/GenBank/DDBJ databases">
        <title>Assistant Professor.</title>
        <authorList>
            <person name="Huq M.A."/>
        </authorList>
    </citation>
    <scope>NUCLEOTIDE SEQUENCE [LARGE SCALE GENOMIC DNA]</scope>
    <source>
        <strain evidence="2">MAH-28</strain>
    </source>
</reference>
<organism evidence="1 2">
    <name type="scientific">Chitinophaga chungangae</name>
    <dbReference type="NCBI Taxonomy" id="2821488"/>
    <lineage>
        <taxon>Bacteria</taxon>
        <taxon>Pseudomonadati</taxon>
        <taxon>Bacteroidota</taxon>
        <taxon>Chitinophagia</taxon>
        <taxon>Chitinophagales</taxon>
        <taxon>Chitinophagaceae</taxon>
        <taxon>Chitinophaga</taxon>
    </lineage>
</organism>
<dbReference type="EMBL" id="JAGHKP010000001">
    <property type="protein sequence ID" value="MBO9152132.1"/>
    <property type="molecule type" value="Genomic_DNA"/>
</dbReference>
<gene>
    <name evidence="1" type="ORF">J7I43_07915</name>
</gene>
<protein>
    <submittedName>
        <fullName evidence="1">Uncharacterized protein</fullName>
    </submittedName>
</protein>
<dbReference type="Proteomes" id="UP000679126">
    <property type="component" value="Unassembled WGS sequence"/>
</dbReference>
<dbReference type="RefSeq" id="WP_209144992.1">
    <property type="nucleotide sequence ID" value="NZ_JAGHKP010000001.1"/>
</dbReference>
<comment type="caution">
    <text evidence="1">The sequence shown here is derived from an EMBL/GenBank/DDBJ whole genome shotgun (WGS) entry which is preliminary data.</text>
</comment>